<organism evidence="2 3">
    <name type="scientific">Coregonus suidteri</name>
    <dbReference type="NCBI Taxonomy" id="861788"/>
    <lineage>
        <taxon>Eukaryota</taxon>
        <taxon>Metazoa</taxon>
        <taxon>Chordata</taxon>
        <taxon>Craniata</taxon>
        <taxon>Vertebrata</taxon>
        <taxon>Euteleostomi</taxon>
        <taxon>Actinopterygii</taxon>
        <taxon>Neopterygii</taxon>
        <taxon>Teleostei</taxon>
        <taxon>Protacanthopterygii</taxon>
        <taxon>Salmoniformes</taxon>
        <taxon>Salmonidae</taxon>
        <taxon>Coregoninae</taxon>
        <taxon>Coregonus</taxon>
    </lineage>
</organism>
<evidence type="ECO:0000313" key="3">
    <source>
        <dbReference type="Proteomes" id="UP001356427"/>
    </source>
</evidence>
<feature type="region of interest" description="Disordered" evidence="1">
    <location>
        <begin position="1"/>
        <end position="24"/>
    </location>
</feature>
<dbReference type="Proteomes" id="UP001356427">
    <property type="component" value="Unassembled WGS sequence"/>
</dbReference>
<proteinExistence type="predicted"/>
<accession>A0AAN8KL65</accession>
<keyword evidence="3" id="KW-1185">Reference proteome</keyword>
<gene>
    <name evidence="2" type="ORF">J4Q44_G00387800</name>
</gene>
<protein>
    <submittedName>
        <fullName evidence="2">Uncharacterized protein</fullName>
    </submittedName>
</protein>
<name>A0AAN8KL65_9TELE</name>
<sequence length="70" mass="7831">MLPQKLQSERGCSGPGETSGVPRIFRIGPVKSKRVLKAEQLVCSQESPFHFHQSREDSAVTCRHHTNDVD</sequence>
<evidence type="ECO:0000313" key="2">
    <source>
        <dbReference type="EMBL" id="KAK6290821.1"/>
    </source>
</evidence>
<dbReference type="AlphaFoldDB" id="A0AAN8KL65"/>
<evidence type="ECO:0000256" key="1">
    <source>
        <dbReference type="SAM" id="MobiDB-lite"/>
    </source>
</evidence>
<dbReference type="EMBL" id="JAGTTL010000262">
    <property type="protein sequence ID" value="KAK6290821.1"/>
    <property type="molecule type" value="Genomic_DNA"/>
</dbReference>
<feature type="region of interest" description="Disordered" evidence="1">
    <location>
        <begin position="48"/>
        <end position="70"/>
    </location>
</feature>
<comment type="caution">
    <text evidence="2">The sequence shown here is derived from an EMBL/GenBank/DDBJ whole genome shotgun (WGS) entry which is preliminary data.</text>
</comment>
<reference evidence="2 3" key="1">
    <citation type="submission" date="2021-04" db="EMBL/GenBank/DDBJ databases">
        <authorList>
            <person name="De Guttry C."/>
            <person name="Zahm M."/>
            <person name="Klopp C."/>
            <person name="Cabau C."/>
            <person name="Louis A."/>
            <person name="Berthelot C."/>
            <person name="Parey E."/>
            <person name="Roest Crollius H."/>
            <person name="Montfort J."/>
            <person name="Robinson-Rechavi M."/>
            <person name="Bucao C."/>
            <person name="Bouchez O."/>
            <person name="Gislard M."/>
            <person name="Lluch J."/>
            <person name="Milhes M."/>
            <person name="Lampietro C."/>
            <person name="Lopez Roques C."/>
            <person name="Donnadieu C."/>
            <person name="Braasch I."/>
            <person name="Desvignes T."/>
            <person name="Postlethwait J."/>
            <person name="Bobe J."/>
            <person name="Wedekind C."/>
            <person name="Guiguen Y."/>
        </authorList>
    </citation>
    <scope>NUCLEOTIDE SEQUENCE [LARGE SCALE GENOMIC DNA]</scope>
    <source>
        <strain evidence="2">Cs_M1</strain>
        <tissue evidence="2">Blood</tissue>
    </source>
</reference>